<dbReference type="EMBL" id="SSOP01000082">
    <property type="protein sequence ID" value="KAB5591929.1"/>
    <property type="molecule type" value="Genomic_DNA"/>
</dbReference>
<sequence length="320" mass="36717">MPPHTSAVEKAEIVAMVEHAGMDFDEVARKIGQHPTTVGRPRKLTESDANFAVMEINRGGPVETTQLQCNFFPGVSVDTVRRRLKDQGLENFKQHAVLFLKKEHIKQHREWGEDLLFWTLDNWLAVIYSDASKFDVFGSDGRRRVWRKCGQALKPKNTIKKVAHGGGQVMVWGCITRWGVGHLRRIETTLTAAGYAKILSEDLLGTLRDYDINPHGIYFQCDKDKKQWTKLVATLLENHGIDSLPWPASSPDMNIIENLWDHLDHKVHSRNPPPKNRNQLWQFLQEEWEKIDQNYIAQLYESIPTRVQTLVENKGGNTGY</sequence>
<reference evidence="1 2" key="1">
    <citation type="journal article" date="2019" name="Fungal Biol. Biotechnol.">
        <title>Draft genome sequence of fastidious pathogen Ceratobasidium theobromae, which causes vascular-streak dieback in Theobroma cacao.</title>
        <authorList>
            <person name="Ali S.S."/>
            <person name="Asman A."/>
            <person name="Shao J."/>
            <person name="Firmansyah A.P."/>
            <person name="Susilo A.W."/>
            <person name="Rosmana A."/>
            <person name="McMahon P."/>
            <person name="Junaid M."/>
            <person name="Guest D."/>
            <person name="Kheng T.Y."/>
            <person name="Meinhardt L.W."/>
            <person name="Bailey B.A."/>
        </authorList>
    </citation>
    <scope>NUCLEOTIDE SEQUENCE [LARGE SCALE GENOMIC DNA]</scope>
    <source>
        <strain evidence="1 2">CT2</strain>
    </source>
</reference>
<protein>
    <recommendedName>
        <fullName evidence="3">Tc1-like transposase DDE domain-containing protein</fullName>
    </recommendedName>
</protein>
<dbReference type="AlphaFoldDB" id="A0A5N5QJW3"/>
<dbReference type="OrthoDB" id="3242359at2759"/>
<evidence type="ECO:0000313" key="2">
    <source>
        <dbReference type="Proteomes" id="UP000383932"/>
    </source>
</evidence>
<accession>A0A5N5QJW3</accession>
<evidence type="ECO:0008006" key="3">
    <source>
        <dbReference type="Google" id="ProtNLM"/>
    </source>
</evidence>
<organism evidence="1 2">
    <name type="scientific">Ceratobasidium theobromae</name>
    <dbReference type="NCBI Taxonomy" id="1582974"/>
    <lineage>
        <taxon>Eukaryota</taxon>
        <taxon>Fungi</taxon>
        <taxon>Dikarya</taxon>
        <taxon>Basidiomycota</taxon>
        <taxon>Agaricomycotina</taxon>
        <taxon>Agaricomycetes</taxon>
        <taxon>Cantharellales</taxon>
        <taxon>Ceratobasidiaceae</taxon>
        <taxon>Ceratobasidium</taxon>
    </lineage>
</organism>
<dbReference type="InterPro" id="IPR052338">
    <property type="entry name" value="Transposase_5"/>
</dbReference>
<keyword evidence="2" id="KW-1185">Reference proteome</keyword>
<gene>
    <name evidence="1" type="ORF">CTheo_4607</name>
</gene>
<dbReference type="PANTHER" id="PTHR23022:SF135">
    <property type="entry name" value="SI:DKEY-77F5.3"/>
    <property type="match status" value="1"/>
</dbReference>
<dbReference type="InterPro" id="IPR036397">
    <property type="entry name" value="RNaseH_sf"/>
</dbReference>
<name>A0A5N5QJW3_9AGAM</name>
<evidence type="ECO:0000313" key="1">
    <source>
        <dbReference type="EMBL" id="KAB5591929.1"/>
    </source>
</evidence>
<proteinExistence type="predicted"/>
<dbReference type="GO" id="GO:0003676">
    <property type="term" value="F:nucleic acid binding"/>
    <property type="evidence" value="ECO:0007669"/>
    <property type="project" value="InterPro"/>
</dbReference>
<comment type="caution">
    <text evidence="1">The sequence shown here is derived from an EMBL/GenBank/DDBJ whole genome shotgun (WGS) entry which is preliminary data.</text>
</comment>
<dbReference type="Proteomes" id="UP000383932">
    <property type="component" value="Unassembled WGS sequence"/>
</dbReference>
<dbReference type="PANTHER" id="PTHR23022">
    <property type="entry name" value="TRANSPOSABLE ELEMENT-RELATED"/>
    <property type="match status" value="1"/>
</dbReference>
<dbReference type="Gene3D" id="3.30.420.10">
    <property type="entry name" value="Ribonuclease H-like superfamily/Ribonuclease H"/>
    <property type="match status" value="1"/>
</dbReference>